<dbReference type="GeneID" id="9685038"/>
<dbReference type="EMBL" id="GG663740">
    <property type="protein sequence ID" value="EEH56422.1"/>
    <property type="molecule type" value="Genomic_DNA"/>
</dbReference>
<keyword evidence="2" id="KW-0690">Ribosome biogenesis</keyword>
<dbReference type="CDD" id="cd08553">
    <property type="entry name" value="PIN_Fcf1-like"/>
    <property type="match status" value="1"/>
</dbReference>
<dbReference type="OMA" id="HTSGLQM"/>
<dbReference type="GO" id="GO:0032040">
    <property type="term" value="C:small-subunit processome"/>
    <property type="evidence" value="ECO:0007669"/>
    <property type="project" value="InterPro"/>
</dbReference>
<protein>
    <submittedName>
        <fullName evidence="9">Predicted protein</fullName>
    </submittedName>
</protein>
<evidence type="ECO:0000256" key="2">
    <source>
        <dbReference type="ARBA" id="ARBA00022517"/>
    </source>
</evidence>
<evidence type="ECO:0000313" key="10">
    <source>
        <dbReference type="Proteomes" id="UP000001876"/>
    </source>
</evidence>
<evidence type="ECO:0000259" key="8">
    <source>
        <dbReference type="Pfam" id="PF24779"/>
    </source>
</evidence>
<dbReference type="PANTHER" id="PTHR12416">
    <property type="entry name" value="RRNA-PROCESSING PROTEIN UTP23 HOMOLOG"/>
    <property type="match status" value="1"/>
</dbReference>
<sequence length="261" mass="28311">MRVKRARKVRKYLRYYRTCHGFRAPYKARPPRVVLVDGNFLHAVSQMKLGHAKDVLAKYLGAPSKLFTTRCVAHELKSMGAEFKEASFAARRAEEVKGGPDPPTPAFDSVVAAVAGDNAERFIVCTQDEKLRRKLMSDSAHVPVVFCHTSGLQMEPPSDATGGGVASQARSIHWSPYDPVGVSERAGGLSEGERLALGQEEVVNAMGGVRTNVRYKKPKARGPNPLSVKKKSENKRSATREGGGGGGGEGDGGAKKKRKRR</sequence>
<dbReference type="GO" id="GO:0006364">
    <property type="term" value="P:rRNA processing"/>
    <property type="evidence" value="ECO:0007669"/>
    <property type="project" value="UniProtKB-KW"/>
</dbReference>
<feature type="domain" description="UTP23 sensor motif region" evidence="8">
    <location>
        <begin position="215"/>
        <end position="231"/>
    </location>
</feature>
<dbReference type="SUPFAM" id="SSF88723">
    <property type="entry name" value="PIN domain-like"/>
    <property type="match status" value="1"/>
</dbReference>
<reference evidence="9 10" key="1">
    <citation type="journal article" date="2009" name="Science">
        <title>Green evolution and dynamic adaptations revealed by genomes of the marine picoeukaryotes Micromonas.</title>
        <authorList>
            <person name="Worden A.Z."/>
            <person name="Lee J.H."/>
            <person name="Mock T."/>
            <person name="Rouze P."/>
            <person name="Simmons M.P."/>
            <person name="Aerts A.L."/>
            <person name="Allen A.E."/>
            <person name="Cuvelier M.L."/>
            <person name="Derelle E."/>
            <person name="Everett M.V."/>
            <person name="Foulon E."/>
            <person name="Grimwood J."/>
            <person name="Gundlach H."/>
            <person name="Henrissat B."/>
            <person name="Napoli C."/>
            <person name="McDonald S.M."/>
            <person name="Parker M.S."/>
            <person name="Rombauts S."/>
            <person name="Salamov A."/>
            <person name="Von Dassow P."/>
            <person name="Badger J.H."/>
            <person name="Coutinho P.M."/>
            <person name="Demir E."/>
            <person name="Dubchak I."/>
            <person name="Gentemann C."/>
            <person name="Eikrem W."/>
            <person name="Gready J.E."/>
            <person name="John U."/>
            <person name="Lanier W."/>
            <person name="Lindquist E.A."/>
            <person name="Lucas S."/>
            <person name="Mayer K.F."/>
            <person name="Moreau H."/>
            <person name="Not F."/>
            <person name="Otillar R."/>
            <person name="Panaud O."/>
            <person name="Pangilinan J."/>
            <person name="Paulsen I."/>
            <person name="Piegu B."/>
            <person name="Poliakov A."/>
            <person name="Robbens S."/>
            <person name="Schmutz J."/>
            <person name="Toulza E."/>
            <person name="Wyss T."/>
            <person name="Zelensky A."/>
            <person name="Zhou K."/>
            <person name="Armbrust E.V."/>
            <person name="Bhattacharya D."/>
            <person name="Goodenough U.W."/>
            <person name="Van de Peer Y."/>
            <person name="Grigoriev I.V."/>
        </authorList>
    </citation>
    <scope>NUCLEOTIDE SEQUENCE [LARGE SCALE GENOMIC DNA]</scope>
    <source>
        <strain evidence="9 10">CCMP1545</strain>
    </source>
</reference>
<name>C1MV19_MICPC</name>
<dbReference type="Proteomes" id="UP000001876">
    <property type="component" value="Unassembled WGS sequence"/>
</dbReference>
<keyword evidence="3" id="KW-0698">rRNA processing</keyword>
<dbReference type="KEGG" id="mpp:MICPUCDRAFT_59024"/>
<organism evidence="10">
    <name type="scientific">Micromonas pusilla (strain CCMP1545)</name>
    <name type="common">Picoplanktonic green alga</name>
    <dbReference type="NCBI Taxonomy" id="564608"/>
    <lineage>
        <taxon>Eukaryota</taxon>
        <taxon>Viridiplantae</taxon>
        <taxon>Chlorophyta</taxon>
        <taxon>Mamiellophyceae</taxon>
        <taxon>Mamiellales</taxon>
        <taxon>Mamiellaceae</taxon>
        <taxon>Micromonas</taxon>
    </lineage>
</organism>
<dbReference type="Pfam" id="PF24779">
    <property type="entry name" value="UTP23_sensor"/>
    <property type="match status" value="1"/>
</dbReference>
<comment type="subcellular location">
    <subcellularLocation>
        <location evidence="1">Nucleus</location>
        <location evidence="1">Nucleolus</location>
    </subcellularLocation>
</comment>
<evidence type="ECO:0000256" key="6">
    <source>
        <dbReference type="ARBA" id="ARBA00038503"/>
    </source>
</evidence>
<dbReference type="OrthoDB" id="25675at2759"/>
<dbReference type="STRING" id="564608.C1MV19"/>
<feature type="compositionally biased region" description="Basic and acidic residues" evidence="7">
    <location>
        <begin position="230"/>
        <end position="239"/>
    </location>
</feature>
<dbReference type="Pfam" id="PF04900">
    <property type="entry name" value="Fcf1"/>
    <property type="match status" value="1"/>
</dbReference>
<evidence type="ECO:0000313" key="9">
    <source>
        <dbReference type="EMBL" id="EEH56422.1"/>
    </source>
</evidence>
<keyword evidence="10" id="KW-1185">Reference proteome</keyword>
<evidence type="ECO:0000256" key="7">
    <source>
        <dbReference type="SAM" id="MobiDB-lite"/>
    </source>
</evidence>
<accession>C1MV19</accession>
<evidence type="ECO:0000256" key="4">
    <source>
        <dbReference type="ARBA" id="ARBA00023242"/>
    </source>
</evidence>
<gene>
    <name evidence="9" type="ORF">MICPUCDRAFT_59024</name>
</gene>
<proteinExistence type="inferred from homology"/>
<dbReference type="InterPro" id="IPR006984">
    <property type="entry name" value="Fcf1/UTP23"/>
</dbReference>
<comment type="similarity">
    <text evidence="6">Belongs to the UTP23/FCF1 family. UTP23 subfamily.</text>
</comment>
<dbReference type="RefSeq" id="XP_003059290.1">
    <property type="nucleotide sequence ID" value="XM_003059244.1"/>
</dbReference>
<dbReference type="InterPro" id="IPR057776">
    <property type="entry name" value="UTP23_sensor"/>
</dbReference>
<comment type="function">
    <text evidence="5">Involved in rRNA-processing and ribosome biogenesis.</text>
</comment>
<evidence type="ECO:0000256" key="5">
    <source>
        <dbReference type="ARBA" id="ARBA00037300"/>
    </source>
</evidence>
<dbReference type="AlphaFoldDB" id="C1MV19"/>
<keyword evidence="4" id="KW-0539">Nucleus</keyword>
<dbReference type="Gene3D" id="3.40.50.1010">
    <property type="entry name" value="5'-nuclease"/>
    <property type="match status" value="1"/>
</dbReference>
<dbReference type="eggNOG" id="KOG3164">
    <property type="taxonomic scope" value="Eukaryota"/>
</dbReference>
<feature type="compositionally biased region" description="Gly residues" evidence="7">
    <location>
        <begin position="241"/>
        <end position="251"/>
    </location>
</feature>
<evidence type="ECO:0000256" key="3">
    <source>
        <dbReference type="ARBA" id="ARBA00022552"/>
    </source>
</evidence>
<evidence type="ECO:0000256" key="1">
    <source>
        <dbReference type="ARBA" id="ARBA00004604"/>
    </source>
</evidence>
<feature type="region of interest" description="Disordered" evidence="7">
    <location>
        <begin position="209"/>
        <end position="261"/>
    </location>
</feature>
<dbReference type="InterPro" id="IPR029060">
    <property type="entry name" value="PIN-like_dom_sf"/>
</dbReference>